<keyword evidence="5" id="KW-0967">Endosome</keyword>
<gene>
    <name evidence="12" type="ORF">BD410DRAFT_789333</name>
</gene>
<dbReference type="InterPro" id="IPR001683">
    <property type="entry name" value="PX_dom"/>
</dbReference>
<dbReference type="GO" id="GO:0010008">
    <property type="term" value="C:endosome membrane"/>
    <property type="evidence" value="ECO:0007669"/>
    <property type="project" value="UniProtKB-SubCell"/>
</dbReference>
<feature type="region of interest" description="Disordered" evidence="10">
    <location>
        <begin position="1"/>
        <end position="30"/>
    </location>
</feature>
<evidence type="ECO:0000256" key="6">
    <source>
        <dbReference type="ARBA" id="ARBA00023136"/>
    </source>
</evidence>
<evidence type="ECO:0000313" key="13">
    <source>
        <dbReference type="Proteomes" id="UP000294933"/>
    </source>
</evidence>
<evidence type="ECO:0000313" key="12">
    <source>
        <dbReference type="EMBL" id="TDL21902.1"/>
    </source>
</evidence>
<dbReference type="Gene3D" id="3.30.1520.10">
    <property type="entry name" value="Phox-like domain"/>
    <property type="match status" value="1"/>
</dbReference>
<organism evidence="12 13">
    <name type="scientific">Rickenella mellea</name>
    <dbReference type="NCBI Taxonomy" id="50990"/>
    <lineage>
        <taxon>Eukaryota</taxon>
        <taxon>Fungi</taxon>
        <taxon>Dikarya</taxon>
        <taxon>Basidiomycota</taxon>
        <taxon>Agaricomycotina</taxon>
        <taxon>Agaricomycetes</taxon>
        <taxon>Hymenochaetales</taxon>
        <taxon>Rickenellaceae</taxon>
        <taxon>Rickenella</taxon>
    </lineage>
</organism>
<comment type="subcellular location">
    <subcellularLocation>
        <location evidence="2">Endosome</location>
    </subcellularLocation>
    <subcellularLocation>
        <location evidence="1">Vacuole membrane</location>
        <topology evidence="1">Peripheral membrane protein</topology>
    </subcellularLocation>
</comment>
<dbReference type="PANTHER" id="PTHR10555:SF170">
    <property type="entry name" value="FI18122P1"/>
    <property type="match status" value="1"/>
</dbReference>
<feature type="domain" description="PX" evidence="11">
    <location>
        <begin position="107"/>
        <end position="218"/>
    </location>
</feature>
<dbReference type="Pfam" id="PF00787">
    <property type="entry name" value="PX"/>
    <property type="match status" value="1"/>
</dbReference>
<keyword evidence="4" id="KW-0926">Vacuole</keyword>
<dbReference type="VEuPathDB" id="FungiDB:BD410DRAFT_789333"/>
<evidence type="ECO:0000256" key="8">
    <source>
        <dbReference type="ARBA" id="ARBA00033774"/>
    </source>
</evidence>
<evidence type="ECO:0000256" key="5">
    <source>
        <dbReference type="ARBA" id="ARBA00022753"/>
    </source>
</evidence>
<protein>
    <recommendedName>
        <fullName evidence="8">Endosomal/vacuolar adapter protein YPT35</fullName>
    </recommendedName>
    <alternativeName>
        <fullName evidence="9">PX domain-containing protein YPT35</fullName>
    </alternativeName>
</protein>
<evidence type="ECO:0000256" key="4">
    <source>
        <dbReference type="ARBA" id="ARBA00022554"/>
    </source>
</evidence>
<comment type="function">
    <text evidence="7">Recruits the lipid transfer protein VPS13 to endosomal and vacuolar membranes.</text>
</comment>
<reference evidence="12 13" key="1">
    <citation type="submission" date="2018-06" db="EMBL/GenBank/DDBJ databases">
        <title>A transcriptomic atlas of mushroom development highlights an independent origin of complex multicellularity.</title>
        <authorList>
            <consortium name="DOE Joint Genome Institute"/>
            <person name="Krizsan K."/>
            <person name="Almasi E."/>
            <person name="Merenyi Z."/>
            <person name="Sahu N."/>
            <person name="Viragh M."/>
            <person name="Koszo T."/>
            <person name="Mondo S."/>
            <person name="Kiss B."/>
            <person name="Balint B."/>
            <person name="Kues U."/>
            <person name="Barry K."/>
            <person name="Hegedus J.C."/>
            <person name="Henrissat B."/>
            <person name="Johnson J."/>
            <person name="Lipzen A."/>
            <person name="Ohm R."/>
            <person name="Nagy I."/>
            <person name="Pangilinan J."/>
            <person name="Yan J."/>
            <person name="Xiong Y."/>
            <person name="Grigoriev I.V."/>
            <person name="Hibbett D.S."/>
            <person name="Nagy L.G."/>
        </authorList>
    </citation>
    <scope>NUCLEOTIDE SEQUENCE [LARGE SCALE GENOMIC DNA]</scope>
    <source>
        <strain evidence="12 13">SZMC22713</strain>
    </source>
</reference>
<dbReference type="EMBL" id="ML170178">
    <property type="protein sequence ID" value="TDL21902.1"/>
    <property type="molecule type" value="Genomic_DNA"/>
</dbReference>
<comment type="similarity">
    <text evidence="3">Belongs to the YPT35 family.</text>
</comment>
<sequence length="218" mass="24270">MSHTRASTEPGPPLASSSSPGSRKNDTDIVHPFKNSKSLLIVIPNDRIDVEAESAFYDDFCLDGVDSRSHLSRRRSRSAPPSPRDAPSVFSNDIWLGDNSGESNAFARDVTITGWTSVGDKRGSAYIVYDCSIRTAQNTTLHAHKRYSAFVQLYASLRRTLPQTLLSQIPPLPPKAALAKFRPTFLDRRRRMLQHWLSAVLLHPDIGGCQAVRDWVLD</sequence>
<dbReference type="SMART" id="SM00312">
    <property type="entry name" value="PX"/>
    <property type="match status" value="1"/>
</dbReference>
<dbReference type="GO" id="GO:0032266">
    <property type="term" value="F:phosphatidylinositol-3-phosphate binding"/>
    <property type="evidence" value="ECO:0007669"/>
    <property type="project" value="InterPro"/>
</dbReference>
<dbReference type="InterPro" id="IPR037917">
    <property type="entry name" value="Ypt35_PX"/>
</dbReference>
<evidence type="ECO:0000256" key="1">
    <source>
        <dbReference type="ARBA" id="ARBA00004148"/>
    </source>
</evidence>
<evidence type="ECO:0000256" key="3">
    <source>
        <dbReference type="ARBA" id="ARBA00007426"/>
    </source>
</evidence>
<dbReference type="CDD" id="cd07280">
    <property type="entry name" value="PX_YPT35"/>
    <property type="match status" value="1"/>
</dbReference>
<keyword evidence="6" id="KW-0472">Membrane</keyword>
<dbReference type="OrthoDB" id="10254720at2759"/>
<dbReference type="STRING" id="50990.A0A4Y7Q410"/>
<accession>A0A4Y7Q410</accession>
<dbReference type="Proteomes" id="UP000294933">
    <property type="component" value="Unassembled WGS sequence"/>
</dbReference>
<dbReference type="SUPFAM" id="SSF64268">
    <property type="entry name" value="PX domain"/>
    <property type="match status" value="1"/>
</dbReference>
<evidence type="ECO:0000256" key="9">
    <source>
        <dbReference type="ARBA" id="ARBA00033785"/>
    </source>
</evidence>
<name>A0A4Y7Q410_9AGAM</name>
<dbReference type="AlphaFoldDB" id="A0A4Y7Q410"/>
<feature type="region of interest" description="Disordered" evidence="10">
    <location>
        <begin position="71"/>
        <end position="91"/>
    </location>
</feature>
<proteinExistence type="inferred from homology"/>
<evidence type="ECO:0000256" key="2">
    <source>
        <dbReference type="ARBA" id="ARBA00004177"/>
    </source>
</evidence>
<dbReference type="PROSITE" id="PS50195">
    <property type="entry name" value="PX"/>
    <property type="match status" value="1"/>
</dbReference>
<evidence type="ECO:0000256" key="10">
    <source>
        <dbReference type="SAM" id="MobiDB-lite"/>
    </source>
</evidence>
<keyword evidence="13" id="KW-1185">Reference proteome</keyword>
<evidence type="ECO:0000259" key="11">
    <source>
        <dbReference type="PROSITE" id="PS50195"/>
    </source>
</evidence>
<evidence type="ECO:0000256" key="7">
    <source>
        <dbReference type="ARBA" id="ARBA00033728"/>
    </source>
</evidence>
<dbReference type="PANTHER" id="PTHR10555">
    <property type="entry name" value="SORTING NEXIN"/>
    <property type="match status" value="1"/>
</dbReference>
<dbReference type="InterPro" id="IPR036871">
    <property type="entry name" value="PX_dom_sf"/>
</dbReference>
<dbReference type="GO" id="GO:0005774">
    <property type="term" value="C:vacuolar membrane"/>
    <property type="evidence" value="ECO:0007669"/>
    <property type="project" value="UniProtKB-SubCell"/>
</dbReference>